<dbReference type="EMBL" id="JACSQB010000029">
    <property type="protein sequence ID" value="MBD8046094.1"/>
    <property type="molecule type" value="Genomic_DNA"/>
</dbReference>
<evidence type="ECO:0000256" key="5">
    <source>
        <dbReference type="ARBA" id="ARBA00023136"/>
    </source>
</evidence>
<feature type="transmembrane region" description="Helical" evidence="6">
    <location>
        <begin position="110"/>
        <end position="136"/>
    </location>
</feature>
<proteinExistence type="inferred from homology"/>
<evidence type="ECO:0000256" key="2">
    <source>
        <dbReference type="ARBA" id="ARBA00022475"/>
    </source>
</evidence>
<dbReference type="InterPro" id="IPR027022">
    <property type="entry name" value="ABC_permease_BceB-typ"/>
</dbReference>
<dbReference type="PANTHER" id="PTHR46795">
    <property type="entry name" value="ABC TRANSPORTER PERMEASE-RELATED-RELATED"/>
    <property type="match status" value="1"/>
</dbReference>
<feature type="transmembrane region" description="Helical" evidence="6">
    <location>
        <begin position="582"/>
        <end position="605"/>
    </location>
</feature>
<evidence type="ECO:0000313" key="9">
    <source>
        <dbReference type="Proteomes" id="UP000627166"/>
    </source>
</evidence>
<accession>A0ABR8YPB9</accession>
<feature type="transmembrane region" description="Helical" evidence="6">
    <location>
        <begin position="20"/>
        <end position="40"/>
    </location>
</feature>
<protein>
    <submittedName>
        <fullName evidence="8">ABC transporter permease</fullName>
    </submittedName>
</protein>
<evidence type="ECO:0000256" key="6">
    <source>
        <dbReference type="PIRNR" id="PIRNR018968"/>
    </source>
</evidence>
<comment type="caution">
    <text evidence="8">The sequence shown here is derived from an EMBL/GenBank/DDBJ whole genome shotgun (WGS) entry which is preliminary data.</text>
</comment>
<keyword evidence="4 6" id="KW-1133">Transmembrane helix</keyword>
<dbReference type="PIRSF" id="PIRSF018968">
    <property type="entry name" value="ABC_permease_BceB"/>
    <property type="match status" value="1"/>
</dbReference>
<feature type="domain" description="ABC3 transporter permease C-terminal" evidence="7">
    <location>
        <begin position="65"/>
        <end position="181"/>
    </location>
</feature>
<comment type="similarity">
    <text evidence="6">Belongs to the ABC-4 integral membrane protein family.</text>
</comment>
<sequence length="642" mass="73593">MSLDLLSISLNNVKHNKKNYFTYIVSIIINISIFNVYLNIANSEELRLFMTEDSLSVANILFNLCSYVIILFSVIFMWNSTSFFIRKRKKEIGIYALMGMKNKDIAKMMFIETLIIGLFSLIVSIIIGTILSQIFARIFMSFVKVKGDIGIIFSFKALKNTVINFTIVFVIISIRAYRIIYKFKLIDLFKGEKTNDKEPKNKSLKGILSIVMIISGYFFGSLAGIKIFGVVSLFLALILVIVGTYLCFDSFFALYITFIRKRENTCKNVEKLLSLSNIRSRIGSNAKSLAVISILNASIIVAASTTIIITGILEKEIYNNKFSYVYHSNKEADEVINKTLKEHENNRIKNDIYINSLRFNENEILENGKENKIIYVIKDSDYNNLCEAVNIGEKIELKGKNNIVLLDENRISEERMWKIDADKIKNVTVRKNINMILDGRKETFNLLEYREEIINPEVGGKTLVVTSEVFERMKAFGIPLRIRFINVENQNESKELTEDISNNLNGSVKISSYYKSYESVNNISGTFKFIALFTSFVFIISSLSVIYFKIVMECDEEIKRYSIMKKIGFSYKDMKKSMGRELAIIFTLPLAVSIIHSLVALSTIISLQVEGAIISIAIFMMVYLIFYKLSEESHFKFVIEKI</sequence>
<evidence type="ECO:0000256" key="3">
    <source>
        <dbReference type="ARBA" id="ARBA00022692"/>
    </source>
</evidence>
<dbReference type="Proteomes" id="UP000627166">
    <property type="component" value="Unassembled WGS sequence"/>
</dbReference>
<evidence type="ECO:0000256" key="4">
    <source>
        <dbReference type="ARBA" id="ARBA00022989"/>
    </source>
</evidence>
<evidence type="ECO:0000256" key="1">
    <source>
        <dbReference type="ARBA" id="ARBA00004651"/>
    </source>
</evidence>
<feature type="transmembrane region" description="Helical" evidence="6">
    <location>
        <begin position="60"/>
        <end position="80"/>
    </location>
</feature>
<keyword evidence="5 6" id="KW-0472">Membrane</keyword>
<keyword evidence="3 6" id="KW-0812">Transmembrane</keyword>
<feature type="transmembrane region" description="Helical" evidence="6">
    <location>
        <begin position="162"/>
        <end position="180"/>
    </location>
</feature>
<reference evidence="8 9" key="1">
    <citation type="submission" date="2020-08" db="EMBL/GenBank/DDBJ databases">
        <title>A Genomic Blueprint of the Chicken Gut Microbiome.</title>
        <authorList>
            <person name="Gilroy R."/>
            <person name="Ravi A."/>
            <person name="Getino M."/>
            <person name="Pursley I."/>
            <person name="Horton D.L."/>
            <person name="Alikhan N.-F."/>
            <person name="Baker D."/>
            <person name="Gharbi K."/>
            <person name="Hall N."/>
            <person name="Watson M."/>
            <person name="Adriaenssens E.M."/>
            <person name="Foster-Nyarko E."/>
            <person name="Jarju S."/>
            <person name="Secka A."/>
            <person name="Antonio M."/>
            <person name="Oren A."/>
            <person name="Chaudhuri R."/>
            <person name="La Ragione R.M."/>
            <person name="Hildebrand F."/>
            <person name="Pallen M.J."/>
        </authorList>
    </citation>
    <scope>NUCLEOTIDE SEQUENCE [LARGE SCALE GENOMIC DNA]</scope>
    <source>
        <strain evidence="8 9">N37</strain>
    </source>
</reference>
<dbReference type="RefSeq" id="WP_191739073.1">
    <property type="nucleotide sequence ID" value="NZ_JACSQB010000029.1"/>
</dbReference>
<dbReference type="InterPro" id="IPR052536">
    <property type="entry name" value="ABC-4_Integral_Memb_Prot"/>
</dbReference>
<feature type="transmembrane region" description="Helical" evidence="6">
    <location>
        <begin position="529"/>
        <end position="550"/>
    </location>
</feature>
<evidence type="ECO:0000259" key="7">
    <source>
        <dbReference type="Pfam" id="PF02687"/>
    </source>
</evidence>
<feature type="transmembrane region" description="Helical" evidence="6">
    <location>
        <begin position="611"/>
        <end position="629"/>
    </location>
</feature>
<keyword evidence="6" id="KW-0813">Transport</keyword>
<feature type="transmembrane region" description="Helical" evidence="6">
    <location>
        <begin position="289"/>
        <end position="313"/>
    </location>
</feature>
<organism evidence="8 9">
    <name type="scientific">Clostridium faecium</name>
    <dbReference type="NCBI Taxonomy" id="2762223"/>
    <lineage>
        <taxon>Bacteria</taxon>
        <taxon>Bacillati</taxon>
        <taxon>Bacillota</taxon>
        <taxon>Clostridia</taxon>
        <taxon>Eubacteriales</taxon>
        <taxon>Clostridiaceae</taxon>
        <taxon>Clostridium</taxon>
    </lineage>
</organism>
<gene>
    <name evidence="8" type="ORF">H9637_03380</name>
</gene>
<keyword evidence="2 6" id="KW-1003">Cell membrane</keyword>
<name>A0ABR8YPB9_9CLOT</name>
<dbReference type="Pfam" id="PF02687">
    <property type="entry name" value="FtsX"/>
    <property type="match status" value="1"/>
</dbReference>
<keyword evidence="9" id="KW-1185">Reference proteome</keyword>
<feature type="transmembrane region" description="Helical" evidence="6">
    <location>
        <begin position="234"/>
        <end position="258"/>
    </location>
</feature>
<comment type="subcellular location">
    <subcellularLocation>
        <location evidence="1 6">Cell membrane</location>
        <topology evidence="1 6">Multi-pass membrane protein</topology>
    </subcellularLocation>
</comment>
<evidence type="ECO:0000313" key="8">
    <source>
        <dbReference type="EMBL" id="MBD8046094.1"/>
    </source>
</evidence>
<dbReference type="PANTHER" id="PTHR46795:SF3">
    <property type="entry name" value="ABC TRANSPORTER PERMEASE"/>
    <property type="match status" value="1"/>
</dbReference>
<dbReference type="InterPro" id="IPR003838">
    <property type="entry name" value="ABC3_permease_C"/>
</dbReference>
<feature type="transmembrane region" description="Helical" evidence="6">
    <location>
        <begin position="207"/>
        <end position="228"/>
    </location>
</feature>